<dbReference type="Gene3D" id="2.30.110.10">
    <property type="entry name" value="Electron Transport, Fmn-binding Protein, Chain A"/>
    <property type="match status" value="1"/>
</dbReference>
<dbReference type="AlphaFoldDB" id="A0ABD3PT93"/>
<dbReference type="InterPro" id="IPR012349">
    <property type="entry name" value="Split_barrel_FMN-bd"/>
</dbReference>
<evidence type="ECO:0000256" key="1">
    <source>
        <dbReference type="SAM" id="SignalP"/>
    </source>
</evidence>
<dbReference type="EMBL" id="JABMIG020000116">
    <property type="protein sequence ID" value="KAL3791255.1"/>
    <property type="molecule type" value="Genomic_DNA"/>
</dbReference>
<keyword evidence="3" id="KW-1185">Reference proteome</keyword>
<accession>A0ABD3PT93</accession>
<proteinExistence type="predicted"/>
<dbReference type="Proteomes" id="UP001516023">
    <property type="component" value="Unassembled WGS sequence"/>
</dbReference>
<evidence type="ECO:0000313" key="2">
    <source>
        <dbReference type="EMBL" id="KAL3791255.1"/>
    </source>
</evidence>
<feature type="chain" id="PRO_5044806227" description="Flavin reductase like domain-containing protein" evidence="1">
    <location>
        <begin position="29"/>
        <end position="232"/>
    </location>
</feature>
<dbReference type="SUPFAM" id="SSF50475">
    <property type="entry name" value="FMN-binding split barrel"/>
    <property type="match status" value="1"/>
</dbReference>
<evidence type="ECO:0000313" key="3">
    <source>
        <dbReference type="Proteomes" id="UP001516023"/>
    </source>
</evidence>
<evidence type="ECO:0008006" key="4">
    <source>
        <dbReference type="Google" id="ProtNLM"/>
    </source>
</evidence>
<feature type="signal peptide" evidence="1">
    <location>
        <begin position="1"/>
        <end position="28"/>
    </location>
</feature>
<protein>
    <recommendedName>
        <fullName evidence="4">Flavin reductase like domain-containing protein</fullName>
    </recommendedName>
</protein>
<organism evidence="2 3">
    <name type="scientific">Cyclotella cryptica</name>
    <dbReference type="NCBI Taxonomy" id="29204"/>
    <lineage>
        <taxon>Eukaryota</taxon>
        <taxon>Sar</taxon>
        <taxon>Stramenopiles</taxon>
        <taxon>Ochrophyta</taxon>
        <taxon>Bacillariophyta</taxon>
        <taxon>Coscinodiscophyceae</taxon>
        <taxon>Thalassiosirophycidae</taxon>
        <taxon>Stephanodiscales</taxon>
        <taxon>Stephanodiscaceae</taxon>
        <taxon>Cyclotella</taxon>
    </lineage>
</organism>
<keyword evidence="1" id="KW-0732">Signal</keyword>
<gene>
    <name evidence="2" type="ORF">HJC23_000872</name>
</gene>
<reference evidence="2 3" key="1">
    <citation type="journal article" date="2020" name="G3 (Bethesda)">
        <title>Improved Reference Genome for Cyclotella cryptica CCMP332, a Model for Cell Wall Morphogenesis, Salinity Adaptation, and Lipid Production in Diatoms (Bacillariophyta).</title>
        <authorList>
            <person name="Roberts W.R."/>
            <person name="Downey K.M."/>
            <person name="Ruck E.C."/>
            <person name="Traller J.C."/>
            <person name="Alverson A.J."/>
        </authorList>
    </citation>
    <scope>NUCLEOTIDE SEQUENCE [LARGE SCALE GENOMIC DNA]</scope>
    <source>
        <strain evidence="2 3">CCMP332</strain>
    </source>
</reference>
<comment type="caution">
    <text evidence="2">The sequence shown here is derived from an EMBL/GenBank/DDBJ whole genome shotgun (WGS) entry which is preliminary data.</text>
</comment>
<sequence length="232" mass="26250">MHHPRLARCIQQLCWLSLLFLCSRPSNSLQLSSIPPLIDAPTFSLSTRGKDRPHDTMNILTYASPVSIQPCRMWSISLFKGTLSHENFARERRGVLQLLTPHQLYCRDSYKDDITPGALIRLLGSTSGRDMDKRLECEKLGYTWRELDFTDADSDAAIWPSVIPDCLYYLQLELQADMIDCGSHEVALCRVVSMIADDSIEGSSAELDYLSTRKLREIGIISELGRIISAER</sequence>
<name>A0ABD3PT93_9STRA</name>